<sequence length="372" mass="41102">MQEPVRVDIIVTCKLGFERVVASLIKELCPECRAVPSPMGYMGLVLVKAHTQNIEVLANNIREKVPEAEKVFKVDAECNARLQELGECVKPLASGISSDESFAVRTVRRGKHDYTSLDVNAYIGSVIKEATGARVDLENPDKVVLIQILQDKAYVSIVPGSEFYRKMAPTKFPMYKLYRRMVVAHEPYLGPPDASYVMGTRIGREIQCFEVGKLVVAPVGAVEAEALQRFLRGVIDGQKSRLGIQKKSYGREVHRTEILVQDMYQFVRSWHGKPLIIFEPEGEPVSRVGGELADFIIEKVFREKKELGVMVGAREGIPSGLFRYADFVLDVAPGVVISTDLALTSGLIAIGTAVHDKLLGLDLSDGVEKLAE</sequence>
<dbReference type="Pfam" id="PF14419">
    <property type="entry name" value="SPOUT_MTase_2"/>
    <property type="match status" value="1"/>
</dbReference>
<evidence type="ECO:0000313" key="4">
    <source>
        <dbReference type="Proteomes" id="UP000266720"/>
    </source>
</evidence>
<dbReference type="CDD" id="cd11718">
    <property type="entry name" value="THUMP_SPOUT"/>
    <property type="match status" value="1"/>
</dbReference>
<gene>
    <name evidence="3" type="ORF">TCARB_1124</name>
</gene>
<dbReference type="InterPro" id="IPR050102">
    <property type="entry name" value="tRNA_sulfurtransferase_ThiI"/>
</dbReference>
<feature type="domain" description="THUMP" evidence="2">
    <location>
        <begin position="55"/>
        <end position="159"/>
    </location>
</feature>
<reference evidence="4" key="1">
    <citation type="book" date="2010" name="EXTREMOPHILES" publisher="0:0-0">
        <title>Complete genome sequences of ten hyperthermophilic archaea reveal their metabolic capabilities and possible ecological roles.</title>
        <editorList>
            <person name="?"/>
        </editorList>
        <authorList>
            <person name="Ravin N.V."/>
            <person name="Mardanov A.V."/>
            <person name="Bonch-Osmolovskaya E.A."/>
            <person name="Skryabin K.G."/>
        </authorList>
    </citation>
    <scope>NUCLEOTIDE SEQUENCE [LARGE SCALE GENOMIC DNA]</scope>
    <source>
        <strain evidence="4">1505</strain>
    </source>
</reference>
<evidence type="ECO:0000313" key="3">
    <source>
        <dbReference type="EMBL" id="AJB42172.1"/>
    </source>
</evidence>
<protein>
    <submittedName>
        <fullName evidence="3">THUMP domain-containing protein</fullName>
    </submittedName>
</protein>
<organism evidence="3 4">
    <name type="scientific">Thermofilum adornatum 1505</name>
    <dbReference type="NCBI Taxonomy" id="697581"/>
    <lineage>
        <taxon>Archaea</taxon>
        <taxon>Thermoproteota</taxon>
        <taxon>Thermoprotei</taxon>
        <taxon>Thermofilales</taxon>
        <taxon>Thermofilaceae</taxon>
        <taxon>Thermofilum</taxon>
    </lineage>
</organism>
<dbReference type="InterPro" id="IPR041730">
    <property type="entry name" value="MJ0421-like_THUMP"/>
</dbReference>
<dbReference type="SMART" id="SM00981">
    <property type="entry name" value="THUMP"/>
    <property type="match status" value="1"/>
</dbReference>
<dbReference type="PANTHER" id="PTHR43209">
    <property type="entry name" value="TRNA SULFURTRANSFERASE"/>
    <property type="match status" value="1"/>
</dbReference>
<dbReference type="GO" id="GO:0002937">
    <property type="term" value="P:tRNA 4-thiouridine biosynthesis"/>
    <property type="evidence" value="ECO:0007669"/>
    <property type="project" value="TreeGrafter"/>
</dbReference>
<dbReference type="RefSeq" id="WP_052886971.1">
    <property type="nucleotide sequence ID" value="NZ_CP007493.1"/>
</dbReference>
<dbReference type="PROSITE" id="PS51165">
    <property type="entry name" value="THUMP"/>
    <property type="match status" value="1"/>
</dbReference>
<dbReference type="InterPro" id="IPR025849">
    <property type="entry name" value="MJ0421-like_SPOUT_MTase"/>
</dbReference>
<evidence type="ECO:0000256" key="1">
    <source>
        <dbReference type="PROSITE-ProRule" id="PRU00529"/>
    </source>
</evidence>
<dbReference type="EMBL" id="CP007493">
    <property type="protein sequence ID" value="AJB42172.1"/>
    <property type="molecule type" value="Genomic_DNA"/>
</dbReference>
<dbReference type="GO" id="GO:0003723">
    <property type="term" value="F:RNA binding"/>
    <property type="evidence" value="ECO:0007669"/>
    <property type="project" value="UniProtKB-UniRule"/>
</dbReference>
<evidence type="ECO:0000259" key="2">
    <source>
        <dbReference type="PROSITE" id="PS51165"/>
    </source>
</evidence>
<dbReference type="InterPro" id="IPR004114">
    <property type="entry name" value="THUMP_dom"/>
</dbReference>
<dbReference type="PANTHER" id="PTHR43209:SF1">
    <property type="entry name" value="TRNA SULFURTRANSFERASE"/>
    <property type="match status" value="1"/>
</dbReference>
<dbReference type="GeneID" id="25406535"/>
<name>A0A3G1A5R5_9CREN</name>
<dbReference type="STRING" id="697581.TCARB_1124"/>
<dbReference type="Proteomes" id="UP000266720">
    <property type="component" value="Chromosome"/>
</dbReference>
<dbReference type="KEGG" id="tcb:TCARB_1124"/>
<dbReference type="Pfam" id="PF02926">
    <property type="entry name" value="THUMP"/>
    <property type="match status" value="1"/>
</dbReference>
<dbReference type="GO" id="GO:0005829">
    <property type="term" value="C:cytosol"/>
    <property type="evidence" value="ECO:0007669"/>
    <property type="project" value="TreeGrafter"/>
</dbReference>
<proteinExistence type="predicted"/>
<dbReference type="SUPFAM" id="SSF75217">
    <property type="entry name" value="alpha/beta knot"/>
    <property type="match status" value="1"/>
</dbReference>
<dbReference type="Gene3D" id="3.30.2130.30">
    <property type="match status" value="1"/>
</dbReference>
<dbReference type="AlphaFoldDB" id="A0A3G1A5R5"/>
<dbReference type="SUPFAM" id="SSF143437">
    <property type="entry name" value="THUMP domain-like"/>
    <property type="match status" value="1"/>
</dbReference>
<keyword evidence="1" id="KW-0694">RNA-binding</keyword>
<accession>A0A3G1A5R5</accession>
<dbReference type="InterPro" id="IPR029028">
    <property type="entry name" value="Alpha/beta_knot_MTases"/>
</dbReference>
<dbReference type="GO" id="GO:0052837">
    <property type="term" value="P:thiazole biosynthetic process"/>
    <property type="evidence" value="ECO:0007669"/>
    <property type="project" value="TreeGrafter"/>
</dbReference>